<evidence type="ECO:0000313" key="2">
    <source>
        <dbReference type="EMBL" id="MCG7947754.1"/>
    </source>
</evidence>
<dbReference type="Pfam" id="PF01370">
    <property type="entry name" value="Epimerase"/>
    <property type="match status" value="1"/>
</dbReference>
<dbReference type="SUPFAM" id="SSF51735">
    <property type="entry name" value="NAD(P)-binding Rossmann-fold domains"/>
    <property type="match status" value="1"/>
</dbReference>
<dbReference type="PANTHER" id="PTHR48079">
    <property type="entry name" value="PROTEIN YEEZ"/>
    <property type="match status" value="1"/>
</dbReference>
<comment type="caution">
    <text evidence="2">The sequence shown here is derived from an EMBL/GenBank/DDBJ whole genome shotgun (WGS) entry which is preliminary data.</text>
</comment>
<proteinExistence type="predicted"/>
<accession>A0A9E4N5C9</accession>
<dbReference type="InterPro" id="IPR036291">
    <property type="entry name" value="NAD(P)-bd_dom_sf"/>
</dbReference>
<organism evidence="2 3">
    <name type="scientific">Candidatus Thiodiazotropha taylori</name>
    <dbReference type="NCBI Taxonomy" id="2792791"/>
    <lineage>
        <taxon>Bacteria</taxon>
        <taxon>Pseudomonadati</taxon>
        <taxon>Pseudomonadota</taxon>
        <taxon>Gammaproteobacteria</taxon>
        <taxon>Chromatiales</taxon>
        <taxon>Sedimenticolaceae</taxon>
        <taxon>Candidatus Thiodiazotropha</taxon>
    </lineage>
</organism>
<dbReference type="InterPro" id="IPR001509">
    <property type="entry name" value="Epimerase_deHydtase"/>
</dbReference>
<dbReference type="AlphaFoldDB" id="A0A9E4N5C9"/>
<dbReference type="Gene3D" id="3.40.50.720">
    <property type="entry name" value="NAD(P)-binding Rossmann-like Domain"/>
    <property type="match status" value="1"/>
</dbReference>
<dbReference type="EMBL" id="JAEPCM010000555">
    <property type="protein sequence ID" value="MCG7947754.1"/>
    <property type="molecule type" value="Genomic_DNA"/>
</dbReference>
<gene>
    <name evidence="2" type="ORF">JAZ07_15530</name>
</gene>
<dbReference type="GO" id="GO:0004029">
    <property type="term" value="F:aldehyde dehydrogenase (NAD+) activity"/>
    <property type="evidence" value="ECO:0007669"/>
    <property type="project" value="TreeGrafter"/>
</dbReference>
<protein>
    <submittedName>
        <fullName evidence="2">NAD-dependent epimerase/dehydratase family protein</fullName>
    </submittedName>
</protein>
<dbReference type="Proteomes" id="UP000886667">
    <property type="component" value="Unassembled WGS sequence"/>
</dbReference>
<evidence type="ECO:0000313" key="3">
    <source>
        <dbReference type="Proteomes" id="UP000886667"/>
    </source>
</evidence>
<sequence length="339" mass="37757">MRVLITGATGFVGSHCVEALAKHQDVTTIAACRDPSRLPGEFRGESRVGDLRDAHYLENLMQGVDTVVHAAAWTSLWGHRKQSDELFLKPSLALIDSARRQGVKRFIFISTVSAAAPGAASDPMSPGMKRAYWPHETNVVRIEDRLRELSSDSFCAINLRLGLFAGSRYALGLLPILVPRLKTHLVPWVNGGNTDMTITDGRDIGQAVELACTTPELSGYQSFNILGPEVPRVRQVIDYLHQQYGLPRPHFSVSFPIAFTFAWFMEKLDPLLPWEPLVTRSIVHLLEETNADNERASKLLGYRPKHHWQEAIDIQMAEMAKHQSEAMSMARPLPDGSGQ</sequence>
<name>A0A9E4N5C9_9GAMM</name>
<feature type="domain" description="NAD-dependent epimerase/dehydratase" evidence="1">
    <location>
        <begin position="3"/>
        <end position="225"/>
    </location>
</feature>
<dbReference type="GO" id="GO:0005737">
    <property type="term" value="C:cytoplasm"/>
    <property type="evidence" value="ECO:0007669"/>
    <property type="project" value="TreeGrafter"/>
</dbReference>
<dbReference type="InterPro" id="IPR051783">
    <property type="entry name" value="NAD(P)-dependent_oxidoreduct"/>
</dbReference>
<dbReference type="PANTHER" id="PTHR48079:SF6">
    <property type="entry name" value="NAD(P)-BINDING DOMAIN-CONTAINING PROTEIN-RELATED"/>
    <property type="match status" value="1"/>
</dbReference>
<reference evidence="2" key="1">
    <citation type="journal article" date="2021" name="Proc. Natl. Acad. Sci. U.S.A.">
        <title>Global biogeography of chemosynthetic symbionts reveals both localized and globally distributed symbiont groups. .</title>
        <authorList>
            <person name="Osvatic J.T."/>
            <person name="Wilkins L.G.E."/>
            <person name="Leibrecht L."/>
            <person name="Leray M."/>
            <person name="Zauner S."/>
            <person name="Polzin J."/>
            <person name="Camacho Y."/>
            <person name="Gros O."/>
            <person name="van Gils J.A."/>
            <person name="Eisen J.A."/>
            <person name="Petersen J.M."/>
            <person name="Yuen B."/>
        </authorList>
    </citation>
    <scope>NUCLEOTIDE SEQUENCE</scope>
    <source>
        <strain evidence="2">MAGclacostrist064TRANS</strain>
    </source>
</reference>
<evidence type="ECO:0000259" key="1">
    <source>
        <dbReference type="Pfam" id="PF01370"/>
    </source>
</evidence>